<keyword evidence="5" id="KW-0456">Lyase</keyword>
<dbReference type="InterPro" id="IPR005101">
    <property type="entry name" value="Cryptochr/Photolyase_FAD-bd"/>
</dbReference>
<dbReference type="GO" id="GO:0071949">
    <property type="term" value="F:FAD binding"/>
    <property type="evidence" value="ECO:0007669"/>
    <property type="project" value="TreeGrafter"/>
</dbReference>
<evidence type="ECO:0000256" key="2">
    <source>
        <dbReference type="ARBA" id="ARBA00022827"/>
    </source>
</evidence>
<dbReference type="RefSeq" id="WP_140001985.1">
    <property type="nucleotide sequence ID" value="NZ_CP040946.1"/>
</dbReference>
<feature type="binding site" evidence="3">
    <location>
        <begin position="195"/>
        <end position="197"/>
    </location>
    <ligand>
        <name>FAD</name>
        <dbReference type="ChEBI" id="CHEBI:57692"/>
    </ligand>
</feature>
<sequence>MSPPALLTFATDRETRLAQVRAYFSHAEGPDLGPEWHGGRTEALARLVAVDAEAYARTRNHLEGAVSQLSPYLRHGCLSLPEAVADVKARFGQKAVKLVTELSYRDYFQQAWYRFGEAIMQPMESSKVVLGNKALPAFIPQGFTGLVCMDEIVRALQQKGYVHNHARMWFAAYLLHWLKIDWRQAADWFESQLLDGDIASNHLSWQWIASSFSSKPYYFNKENIVKFGGESWCQQCTVKCPFDQSYEQLQLKLFTEVAPVDTAVSHGLQSSEIPPKGLASLIWVHDEMLSPAQPLLALNLPAVFVFDPALYQHWPLKRLQFMADCLAEMPQVAVWLGETRQVLQQQVQGRILTQNTPQQVLKKAVAGLNVEWREAPRLTDVPLSDHQLMRFSRYWKVVEPMLMG</sequence>
<comment type="cofactor">
    <cofactor evidence="3">
        <name>FAD</name>
        <dbReference type="ChEBI" id="CHEBI:57692"/>
    </cofactor>
    <text evidence="3">Binds 1 FAD per subunit.</text>
</comment>
<dbReference type="Gene3D" id="1.10.579.10">
    <property type="entry name" value="DNA Cyclobutane Dipyrimidine Photolyase, subunit A, domain 3"/>
    <property type="match status" value="1"/>
</dbReference>
<dbReference type="GO" id="GO:0003677">
    <property type="term" value="F:DNA binding"/>
    <property type="evidence" value="ECO:0007669"/>
    <property type="project" value="TreeGrafter"/>
</dbReference>
<evidence type="ECO:0000313" key="6">
    <source>
        <dbReference type="Proteomes" id="UP000311008"/>
    </source>
</evidence>
<protein>
    <submittedName>
        <fullName evidence="5">DNA photolyase</fullName>
    </submittedName>
</protein>
<dbReference type="GO" id="GO:0032922">
    <property type="term" value="P:circadian regulation of gene expression"/>
    <property type="evidence" value="ECO:0007669"/>
    <property type="project" value="TreeGrafter"/>
</dbReference>
<reference evidence="6" key="1">
    <citation type="journal article" date="2019" name="ISME J.">
        <title>Evolution in action: habitat transition from sediment to the pelagial leads to genome streamlining in Methylophilaceae.</title>
        <authorList>
            <person name="Salcher M."/>
            <person name="Schaefle D."/>
            <person name="Kaspar M."/>
            <person name="Neuenschwander S.M."/>
            <person name="Ghai R."/>
        </authorList>
    </citation>
    <scope>NUCLEOTIDE SEQUENCE [LARGE SCALE GENOMIC DNA]</scope>
    <source>
        <strain evidence="6">MMS-M-51</strain>
    </source>
</reference>
<keyword evidence="1 3" id="KW-0285">Flavoprotein</keyword>
<dbReference type="PANTHER" id="PTHR11455:SF18">
    <property type="entry name" value="SI:CH1073-390K14.1"/>
    <property type="match status" value="1"/>
</dbReference>
<dbReference type="PANTHER" id="PTHR11455">
    <property type="entry name" value="CRYPTOCHROME"/>
    <property type="match status" value="1"/>
</dbReference>
<evidence type="ECO:0000313" key="5">
    <source>
        <dbReference type="EMBL" id="QDC43177.1"/>
    </source>
</evidence>
<dbReference type="SUPFAM" id="SSF48173">
    <property type="entry name" value="Cryptochrome/photolyase FAD-binding domain"/>
    <property type="match status" value="1"/>
</dbReference>
<dbReference type="Proteomes" id="UP000311008">
    <property type="component" value="Chromosome"/>
</dbReference>
<keyword evidence="2 3" id="KW-0274">FAD</keyword>
<evidence type="ECO:0000256" key="3">
    <source>
        <dbReference type="PIRSR" id="PIRSR602081-1"/>
    </source>
</evidence>
<dbReference type="GO" id="GO:0003904">
    <property type="term" value="F:deoxyribodipyrimidine photo-lyase activity"/>
    <property type="evidence" value="ECO:0007669"/>
    <property type="project" value="TreeGrafter"/>
</dbReference>
<feature type="binding site" evidence="3">
    <location>
        <begin position="101"/>
        <end position="108"/>
    </location>
    <ligand>
        <name>FAD</name>
        <dbReference type="ChEBI" id="CHEBI:57692"/>
    </ligand>
</feature>
<dbReference type="Pfam" id="PF03441">
    <property type="entry name" value="FAD_binding_7"/>
    <property type="match status" value="1"/>
</dbReference>
<keyword evidence="6" id="KW-1185">Reference proteome</keyword>
<dbReference type="InterPro" id="IPR002081">
    <property type="entry name" value="Cryptochrome/DNA_photolyase_1"/>
</dbReference>
<proteinExistence type="predicted"/>
<dbReference type="Gene3D" id="1.25.40.80">
    <property type="match status" value="1"/>
</dbReference>
<feature type="domain" description="Cryptochrome/DNA photolyase FAD-binding" evidence="4">
    <location>
        <begin position="100"/>
        <end position="228"/>
    </location>
</feature>
<evidence type="ECO:0000256" key="1">
    <source>
        <dbReference type="ARBA" id="ARBA00022630"/>
    </source>
</evidence>
<dbReference type="KEGG" id="mmec:FIU01_00675"/>
<dbReference type="EMBL" id="CP040946">
    <property type="protein sequence ID" value="QDC43177.1"/>
    <property type="molecule type" value="Genomic_DNA"/>
</dbReference>
<evidence type="ECO:0000259" key="4">
    <source>
        <dbReference type="Pfam" id="PF03441"/>
    </source>
</evidence>
<feature type="binding site" evidence="3">
    <location>
        <position position="55"/>
    </location>
    <ligand>
        <name>FAD</name>
        <dbReference type="ChEBI" id="CHEBI:57692"/>
    </ligand>
</feature>
<name>A0A5B8CPN2_9PROT</name>
<dbReference type="AlphaFoldDB" id="A0A5B8CPN2"/>
<dbReference type="GO" id="GO:0005737">
    <property type="term" value="C:cytoplasm"/>
    <property type="evidence" value="ECO:0007669"/>
    <property type="project" value="TreeGrafter"/>
</dbReference>
<dbReference type="GO" id="GO:0043153">
    <property type="term" value="P:entrainment of circadian clock by photoperiod"/>
    <property type="evidence" value="ECO:0007669"/>
    <property type="project" value="TreeGrafter"/>
</dbReference>
<gene>
    <name evidence="5" type="ORF">FIU01_00675</name>
</gene>
<dbReference type="OrthoDB" id="9772484at2"/>
<dbReference type="InterPro" id="IPR036134">
    <property type="entry name" value="Crypto/Photolyase_FAD-like_sf"/>
</dbReference>
<organism evidence="5 6">
    <name type="scientific">Methylophilus medardicus</name>
    <dbReference type="NCBI Taxonomy" id="2588534"/>
    <lineage>
        <taxon>Bacteria</taxon>
        <taxon>Pseudomonadati</taxon>
        <taxon>Pseudomonadota</taxon>
        <taxon>Betaproteobacteria</taxon>
        <taxon>Nitrosomonadales</taxon>
        <taxon>Methylophilaceae</taxon>
        <taxon>Methylophilus</taxon>
    </lineage>
</organism>
<accession>A0A5B8CPN2</accession>